<organism evidence="1 2">
    <name type="scientific">Sphaerobolus stellatus (strain SS14)</name>
    <dbReference type="NCBI Taxonomy" id="990650"/>
    <lineage>
        <taxon>Eukaryota</taxon>
        <taxon>Fungi</taxon>
        <taxon>Dikarya</taxon>
        <taxon>Basidiomycota</taxon>
        <taxon>Agaricomycotina</taxon>
        <taxon>Agaricomycetes</taxon>
        <taxon>Phallomycetidae</taxon>
        <taxon>Geastrales</taxon>
        <taxon>Sphaerobolaceae</taxon>
        <taxon>Sphaerobolus</taxon>
    </lineage>
</organism>
<dbReference type="AlphaFoldDB" id="A0A0C9V980"/>
<protein>
    <submittedName>
        <fullName evidence="1">Uncharacterized protein</fullName>
    </submittedName>
</protein>
<sequence>MQRFFSREEMPWMENISNSLLAVLQSSRSMDLDAKSYQQVSEDISRFLQILHITTNSVESIPSQQILEFKKRGVKDIASHVYNIEEKKDSFAHLTELDNAVEDPDRVPRIAAVQGTDLKFKGVKMNMSFPIVSYPYPITCVPVSRRDFKMGLGWANATNVTAQKRSCEFSGLHWNQ</sequence>
<evidence type="ECO:0000313" key="1">
    <source>
        <dbReference type="EMBL" id="KIJ43539.1"/>
    </source>
</evidence>
<name>A0A0C9V980_SPHS4</name>
<evidence type="ECO:0000313" key="2">
    <source>
        <dbReference type="Proteomes" id="UP000054279"/>
    </source>
</evidence>
<proteinExistence type="predicted"/>
<dbReference type="HOGENOM" id="CLU_1526121_0_0_1"/>
<dbReference type="Proteomes" id="UP000054279">
    <property type="component" value="Unassembled WGS sequence"/>
</dbReference>
<dbReference type="EMBL" id="KN837122">
    <property type="protein sequence ID" value="KIJ43539.1"/>
    <property type="molecule type" value="Genomic_DNA"/>
</dbReference>
<gene>
    <name evidence="1" type="ORF">M422DRAFT_47813</name>
</gene>
<reference evidence="1 2" key="1">
    <citation type="submission" date="2014-06" db="EMBL/GenBank/DDBJ databases">
        <title>Evolutionary Origins and Diversification of the Mycorrhizal Mutualists.</title>
        <authorList>
            <consortium name="DOE Joint Genome Institute"/>
            <consortium name="Mycorrhizal Genomics Consortium"/>
            <person name="Kohler A."/>
            <person name="Kuo A."/>
            <person name="Nagy L.G."/>
            <person name="Floudas D."/>
            <person name="Copeland A."/>
            <person name="Barry K.W."/>
            <person name="Cichocki N."/>
            <person name="Veneault-Fourrey C."/>
            <person name="LaButti K."/>
            <person name="Lindquist E.A."/>
            <person name="Lipzen A."/>
            <person name="Lundell T."/>
            <person name="Morin E."/>
            <person name="Murat C."/>
            <person name="Riley R."/>
            <person name="Ohm R."/>
            <person name="Sun H."/>
            <person name="Tunlid A."/>
            <person name="Henrissat B."/>
            <person name="Grigoriev I.V."/>
            <person name="Hibbett D.S."/>
            <person name="Martin F."/>
        </authorList>
    </citation>
    <scope>NUCLEOTIDE SEQUENCE [LARGE SCALE GENOMIC DNA]</scope>
    <source>
        <strain evidence="1 2">SS14</strain>
    </source>
</reference>
<accession>A0A0C9V980</accession>
<keyword evidence="2" id="KW-1185">Reference proteome</keyword>